<dbReference type="PANTHER" id="PTHR12835">
    <property type="entry name" value="BIOTIN PROTEIN LIGASE"/>
    <property type="match status" value="1"/>
</dbReference>
<feature type="DNA-binding region" description="H-T-H motif" evidence="5">
    <location>
        <begin position="22"/>
        <end position="41"/>
    </location>
</feature>
<feature type="binding site" evidence="5">
    <location>
        <begin position="89"/>
        <end position="91"/>
    </location>
    <ligand>
        <name>biotin</name>
        <dbReference type="ChEBI" id="CHEBI:57586"/>
    </ligand>
</feature>
<reference evidence="9 10" key="1">
    <citation type="submission" date="2019-03" db="EMBL/GenBank/DDBJ databases">
        <title>Complete Genome Sequence of Leuconostoc kimchii strain NKJ218 Isolated from Homemade Kimchi.</title>
        <authorList>
            <person name="Jung J.Y."/>
            <person name="Jin H.M."/>
            <person name="Jung J.-W."/>
            <person name="Lee S.-Y."/>
            <person name="Ryu B.-G."/>
            <person name="Han S.-S."/>
            <person name="Kang H.K."/>
            <person name="Choi H.W."/>
            <person name="Chung E.J."/>
            <person name="Choi K.-M."/>
        </authorList>
    </citation>
    <scope>NUCLEOTIDE SEQUENCE [LARGE SCALE GENOMIC DNA]</scope>
    <source>
        <strain evidence="9 10">NKJ218</strain>
    </source>
</reference>
<dbReference type="Gene3D" id="2.30.30.100">
    <property type="match status" value="1"/>
</dbReference>
<dbReference type="Gene3D" id="3.30.930.10">
    <property type="entry name" value="Bira Bifunctional Protein, Domain 2"/>
    <property type="match status" value="1"/>
</dbReference>
<dbReference type="HAMAP" id="MF_00978">
    <property type="entry name" value="Bifunct_BirA"/>
    <property type="match status" value="1"/>
</dbReference>
<evidence type="ECO:0000256" key="4">
    <source>
        <dbReference type="ARBA" id="ARBA00023267"/>
    </source>
</evidence>
<comment type="function">
    <text evidence="5">Acts both as a biotin--[acetyl-CoA-carboxylase] ligase and a repressor.</text>
</comment>
<keyword evidence="5" id="KW-0678">Repressor</keyword>
<dbReference type="Pfam" id="PF02237">
    <property type="entry name" value="BPL_C"/>
    <property type="match status" value="1"/>
</dbReference>
<dbReference type="Pfam" id="PF08279">
    <property type="entry name" value="HTH_11"/>
    <property type="match status" value="1"/>
</dbReference>
<dbReference type="SUPFAM" id="SSF50037">
    <property type="entry name" value="C-terminal domain of transcriptional repressors"/>
    <property type="match status" value="1"/>
</dbReference>
<dbReference type="CDD" id="cd16442">
    <property type="entry name" value="BPL"/>
    <property type="match status" value="1"/>
</dbReference>
<keyword evidence="5" id="KW-0804">Transcription</keyword>
<dbReference type="InterPro" id="IPR036388">
    <property type="entry name" value="WH-like_DNA-bd_sf"/>
</dbReference>
<dbReference type="SUPFAM" id="SSF46785">
    <property type="entry name" value="Winged helix' DNA-binding domain"/>
    <property type="match status" value="1"/>
</dbReference>
<protein>
    <recommendedName>
        <fullName evidence="5">Bifunctional ligase/repressor BirA</fullName>
    </recommendedName>
    <alternativeName>
        <fullName evidence="5">Biotin--[acetyl-CoA-carboxylase] ligase</fullName>
        <ecNumber evidence="5">6.3.4.15</ecNumber>
    </alternativeName>
    <alternativeName>
        <fullName evidence="5">Biotin--protein ligase</fullName>
    </alternativeName>
    <alternativeName>
        <fullName evidence="5">Biotin-[acetyl-CoA carboxylase] synthetase</fullName>
    </alternativeName>
</protein>
<keyword evidence="3 5" id="KW-0067">ATP-binding</keyword>
<dbReference type="Gene3D" id="1.10.10.10">
    <property type="entry name" value="Winged helix-like DNA-binding domain superfamily/Winged helix DNA-binding domain"/>
    <property type="match status" value="1"/>
</dbReference>
<keyword evidence="1 5" id="KW-0436">Ligase</keyword>
<organism evidence="9 10">
    <name type="scientific">Leuconostoc kimchii</name>
    <dbReference type="NCBI Taxonomy" id="136609"/>
    <lineage>
        <taxon>Bacteria</taxon>
        <taxon>Bacillati</taxon>
        <taxon>Bacillota</taxon>
        <taxon>Bacilli</taxon>
        <taxon>Lactobacillales</taxon>
        <taxon>Lactobacillaceae</taxon>
        <taxon>Leuconostoc</taxon>
    </lineage>
</organism>
<keyword evidence="5" id="KW-0805">Transcription regulation</keyword>
<dbReference type="SUPFAM" id="SSF55681">
    <property type="entry name" value="Class II aaRS and biotin synthetases"/>
    <property type="match status" value="1"/>
</dbReference>
<dbReference type="InterPro" id="IPR030855">
    <property type="entry name" value="Bifunct_BirA"/>
</dbReference>
<dbReference type="InterPro" id="IPR008988">
    <property type="entry name" value="Transcriptional_repressor_C"/>
</dbReference>
<dbReference type="Proteomes" id="UP000295756">
    <property type="component" value="Chromosome"/>
</dbReference>
<evidence type="ECO:0000259" key="8">
    <source>
        <dbReference type="Pfam" id="PF08279"/>
    </source>
</evidence>
<dbReference type="NCBIfam" id="TIGR00121">
    <property type="entry name" value="birA_ligase"/>
    <property type="match status" value="1"/>
</dbReference>
<dbReference type="InterPro" id="IPR045864">
    <property type="entry name" value="aa-tRNA-synth_II/BPL/LPL"/>
</dbReference>
<dbReference type="InterPro" id="IPR003142">
    <property type="entry name" value="BPL_C"/>
</dbReference>
<evidence type="ECO:0000313" key="9">
    <source>
        <dbReference type="EMBL" id="QBR47048.1"/>
    </source>
</evidence>
<feature type="domain" description="BPL/LPL catalytic" evidence="7">
    <location>
        <begin position="84"/>
        <end position="204"/>
    </location>
</feature>
<dbReference type="InterPro" id="IPR013196">
    <property type="entry name" value="HTH_11"/>
</dbReference>
<evidence type="ECO:0000256" key="5">
    <source>
        <dbReference type="HAMAP-Rule" id="MF_00978"/>
    </source>
</evidence>
<dbReference type="EC" id="6.3.4.15" evidence="5"/>
<keyword evidence="4 5" id="KW-0092">Biotin</keyword>
<feature type="domain" description="Biotin protein ligase C-terminal" evidence="6">
    <location>
        <begin position="274"/>
        <end position="317"/>
    </location>
</feature>
<keyword evidence="5" id="KW-0238">DNA-binding</keyword>
<dbReference type="InterPro" id="IPR004408">
    <property type="entry name" value="Biotin_CoA_COase_ligase"/>
</dbReference>
<dbReference type="InterPro" id="IPR004143">
    <property type="entry name" value="BPL_LPL_catalytic"/>
</dbReference>
<evidence type="ECO:0000259" key="7">
    <source>
        <dbReference type="Pfam" id="PF03099"/>
    </source>
</evidence>
<dbReference type="PANTHER" id="PTHR12835:SF5">
    <property type="entry name" value="BIOTIN--PROTEIN LIGASE"/>
    <property type="match status" value="1"/>
</dbReference>
<keyword evidence="2 5" id="KW-0547">Nucleotide-binding</keyword>
<comment type="caution">
    <text evidence="5">Lacks conserved residue(s) required for the propagation of feature annotation.</text>
</comment>
<dbReference type="InterPro" id="IPR036390">
    <property type="entry name" value="WH_DNA-bd_sf"/>
</dbReference>
<feature type="domain" description="Helix-turn-helix type 11" evidence="8">
    <location>
        <begin position="6"/>
        <end position="59"/>
    </location>
</feature>
<evidence type="ECO:0000259" key="6">
    <source>
        <dbReference type="Pfam" id="PF02237"/>
    </source>
</evidence>
<name>A0ABX5SKM3_9LACO</name>
<evidence type="ECO:0000256" key="2">
    <source>
        <dbReference type="ARBA" id="ARBA00022741"/>
    </source>
</evidence>
<evidence type="ECO:0000256" key="3">
    <source>
        <dbReference type="ARBA" id="ARBA00022840"/>
    </source>
</evidence>
<accession>A0ABX5SKM3</accession>
<dbReference type="GO" id="GO:0004077">
    <property type="term" value="F:biotin--[biotin carboxyl-carrier protein] ligase activity"/>
    <property type="evidence" value="ECO:0007669"/>
    <property type="project" value="UniProtKB-EC"/>
</dbReference>
<comment type="catalytic activity">
    <reaction evidence="5">
        <text>biotin + L-lysyl-[protein] + ATP = N(6)-biotinyl-L-lysyl-[protein] + AMP + diphosphate + H(+)</text>
        <dbReference type="Rhea" id="RHEA:11756"/>
        <dbReference type="Rhea" id="RHEA-COMP:9752"/>
        <dbReference type="Rhea" id="RHEA-COMP:10505"/>
        <dbReference type="ChEBI" id="CHEBI:15378"/>
        <dbReference type="ChEBI" id="CHEBI:29969"/>
        <dbReference type="ChEBI" id="CHEBI:30616"/>
        <dbReference type="ChEBI" id="CHEBI:33019"/>
        <dbReference type="ChEBI" id="CHEBI:57586"/>
        <dbReference type="ChEBI" id="CHEBI:83144"/>
        <dbReference type="ChEBI" id="CHEBI:456215"/>
        <dbReference type="EC" id="6.3.4.15"/>
    </reaction>
</comment>
<comment type="similarity">
    <text evidence="5">Belongs to the biotin--protein ligase family.</text>
</comment>
<evidence type="ECO:0000256" key="1">
    <source>
        <dbReference type="ARBA" id="ARBA00022598"/>
    </source>
</evidence>
<proteinExistence type="inferred from homology"/>
<evidence type="ECO:0000313" key="10">
    <source>
        <dbReference type="Proteomes" id="UP000295756"/>
    </source>
</evidence>
<sequence>MNTADKLLDLLINATDDGWVSGESIAQQLGMTRTAIWKSIKKLESQGHLINSVRGKGYQYVEGAKISVAGINKYSKYDVELKVFDTIDSTNVYAREKLSSGEITQNTVIVSERMSAGIGRLGRSFFSPKNTGMYVTFALPLPVGTTVNPGRLTTSTAVATSKMVKEVFDIDIAFKWVNDLLYQDKKVGGILTEAITDFESQQFSSLAVGIGMNLANPEGGFPAEITDKAGALTDELIVSRNKVIGLLINYFFDMYQNYQDGRYIPQYRERVVGIGQYVELKRGQINLTGTIKAIDDDGRLVLDTKEGTVYVNSGEITKLMLPNNNYQG</sequence>
<feature type="binding site" evidence="5">
    <location>
        <position position="186"/>
    </location>
    <ligand>
        <name>biotin</name>
        <dbReference type="ChEBI" id="CHEBI:57586"/>
    </ligand>
</feature>
<keyword evidence="10" id="KW-1185">Reference proteome</keyword>
<dbReference type="EMBL" id="CP037939">
    <property type="protein sequence ID" value="QBR47048.1"/>
    <property type="molecule type" value="Genomic_DNA"/>
</dbReference>
<gene>
    <name evidence="5" type="primary">birA</name>
    <name evidence="9" type="ORF">EW139_02505</name>
</gene>
<dbReference type="Pfam" id="PF03099">
    <property type="entry name" value="BPL_LplA_LipB"/>
    <property type="match status" value="1"/>
</dbReference>
<dbReference type="RefSeq" id="WP_013103181.1">
    <property type="nucleotide sequence ID" value="NZ_CP037939.1"/>
</dbReference>